<protein>
    <recommendedName>
        <fullName evidence="3">DUF3383 domain-containing protein</fullName>
    </recommendedName>
</protein>
<evidence type="ECO:0000313" key="1">
    <source>
        <dbReference type="EMBL" id="APQ41893.1"/>
    </source>
</evidence>
<accession>A0A3G1GLI9</accession>
<dbReference type="InterPro" id="IPR021808">
    <property type="entry name" value="DUF3383"/>
</dbReference>
<organism evidence="1 2">
    <name type="scientific">Xanthomonas phage KPhi1</name>
    <dbReference type="NCBI Taxonomy" id="1927017"/>
    <lineage>
        <taxon>Viruses</taxon>
        <taxon>Duplodnaviria</taxon>
        <taxon>Heunggongvirae</taxon>
        <taxon>Uroviricota</taxon>
        <taxon>Caudoviricetes</taxon>
        <taxon>Kantovirinae</taxon>
        <taxon>Beograduvirus</taxon>
        <taxon>Beograduvirus KPhi1</taxon>
    </lineage>
</organism>
<name>A0A3G1GLI9_9CAUD</name>
<reference evidence="1 2" key="1">
    <citation type="submission" date="2016-11" db="EMBL/GenBank/DDBJ databases">
        <authorList>
            <person name="Gasic K."/>
        </authorList>
    </citation>
    <scope>NUCLEOTIDE SEQUENCE [LARGE SCALE GENOMIC DNA]</scope>
</reference>
<dbReference type="EMBL" id="KY210139">
    <property type="protein sequence ID" value="APQ41893.1"/>
    <property type="molecule type" value="Genomic_DNA"/>
</dbReference>
<gene>
    <name evidence="1" type="ORF">K1pha_14</name>
</gene>
<dbReference type="Proteomes" id="UP000272247">
    <property type="component" value="Segment"/>
</dbReference>
<sequence>MSNIPISQIVTINPSVVGAGGAQGSLDGLLLTQNAGVPVGQLQVYYDATTVGADFGTTSDEYAAAQDYFGGIIDGGQQPASLNIARYALAAVGASVFGAPLNLTLAQLQALSGTLIVTTDTQRTSSAINLSSATSFANAATLMTAGFTTPNFAITYDAARRRFVLTTTATGSAATVSAVTGTLATGVGLSAAAGAYLQGTGFPADTANTALDRVAALSGNWAAFTHTWAADLTARTAFATWTAAQQFQYLYVAWDTDAADLSPNNPASFGNLAQLVPYEGTLAVYGALSEAACVLAWAASTNYQIVEGRNTLAFRRPVAAVPARVTTLTDANALLSNGYTYLGLYSSAANNYTIFYNGAIGGQFEWSDTYLGQVALRRNLQQALFETLLAYRSLPYNAEGYNAIYQGAQDVISQFLQAGVIRAGVTLSPSQQAQINARAGFPIAGEVSDKGWYLQVTDPTTTTVRTERGSPTVNFWYCDGGSIQKIVVSSTTVL</sequence>
<dbReference type="Pfam" id="PF11863">
    <property type="entry name" value="DUF3383"/>
    <property type="match status" value="1"/>
</dbReference>
<evidence type="ECO:0000313" key="2">
    <source>
        <dbReference type="Proteomes" id="UP000272247"/>
    </source>
</evidence>
<evidence type="ECO:0008006" key="3">
    <source>
        <dbReference type="Google" id="ProtNLM"/>
    </source>
</evidence>
<proteinExistence type="predicted"/>
<keyword evidence="2" id="KW-1185">Reference proteome</keyword>